<evidence type="ECO:0000256" key="5">
    <source>
        <dbReference type="SAM" id="MobiDB-lite"/>
    </source>
</evidence>
<organism evidence="7">
    <name type="scientific">Strongyloides ratti</name>
    <name type="common">Parasitic roundworm</name>
    <dbReference type="NCBI Taxonomy" id="34506"/>
    <lineage>
        <taxon>Eukaryota</taxon>
        <taxon>Metazoa</taxon>
        <taxon>Ecdysozoa</taxon>
        <taxon>Nematoda</taxon>
        <taxon>Chromadorea</taxon>
        <taxon>Rhabditida</taxon>
        <taxon>Tylenchina</taxon>
        <taxon>Panagrolaimomorpha</taxon>
        <taxon>Strongyloidoidea</taxon>
        <taxon>Strongyloididae</taxon>
        <taxon>Strongyloides</taxon>
    </lineage>
</organism>
<name>A0A090MVL7_STRRB</name>
<dbReference type="InterPro" id="IPR004087">
    <property type="entry name" value="KH_dom"/>
</dbReference>
<evidence type="ECO:0000256" key="1">
    <source>
        <dbReference type="ARBA" id="ARBA00004123"/>
    </source>
</evidence>
<feature type="domain" description="K Homology" evidence="6">
    <location>
        <begin position="358"/>
        <end position="429"/>
    </location>
</feature>
<keyword evidence="3" id="KW-0539">Nucleus</keyword>
<feature type="compositionally biased region" description="Polar residues" evidence="5">
    <location>
        <begin position="253"/>
        <end position="277"/>
    </location>
</feature>
<dbReference type="OrthoDB" id="5204190at2759"/>
<feature type="compositionally biased region" description="Low complexity" evidence="5">
    <location>
        <begin position="500"/>
        <end position="510"/>
    </location>
</feature>
<dbReference type="GeneID" id="36375348"/>
<gene>
    <name evidence="7 9 10" type="ORF">SRAE_1000124900</name>
</gene>
<feature type="domain" description="K Homology" evidence="6">
    <location>
        <begin position="92"/>
        <end position="162"/>
    </location>
</feature>
<dbReference type="PROSITE" id="PS50084">
    <property type="entry name" value="KH_TYPE_1"/>
    <property type="match status" value="4"/>
</dbReference>
<evidence type="ECO:0000313" key="7">
    <source>
        <dbReference type="EMBL" id="CEF62983.1"/>
    </source>
</evidence>
<dbReference type="OMA" id="QPWGPYG"/>
<comment type="subcellular location">
    <subcellularLocation>
        <location evidence="1">Nucleus</location>
    </subcellularLocation>
</comment>
<dbReference type="CDD" id="cd22398">
    <property type="entry name" value="KH-I_FUBP_rpt3"/>
    <property type="match status" value="1"/>
</dbReference>
<dbReference type="InterPro" id="IPR015096">
    <property type="entry name" value="FUBP_C"/>
</dbReference>
<dbReference type="SUPFAM" id="SSF54791">
    <property type="entry name" value="Eukaryotic type KH-domain (KH-domain type I)"/>
    <property type="match status" value="4"/>
</dbReference>
<feature type="region of interest" description="Disordered" evidence="5">
    <location>
        <begin position="500"/>
        <end position="530"/>
    </location>
</feature>
<evidence type="ECO:0000259" key="6">
    <source>
        <dbReference type="SMART" id="SM00322"/>
    </source>
</evidence>
<dbReference type="SMART" id="SM00322">
    <property type="entry name" value="KH"/>
    <property type="match status" value="4"/>
</dbReference>
<dbReference type="GO" id="GO:0006355">
    <property type="term" value="P:regulation of DNA-templated transcription"/>
    <property type="evidence" value="ECO:0007669"/>
    <property type="project" value="InterPro"/>
</dbReference>
<feature type="region of interest" description="Disordered" evidence="5">
    <location>
        <begin position="252"/>
        <end position="278"/>
    </location>
</feature>
<evidence type="ECO:0000313" key="8">
    <source>
        <dbReference type="Proteomes" id="UP000035682"/>
    </source>
</evidence>
<evidence type="ECO:0000256" key="4">
    <source>
        <dbReference type="PROSITE-ProRule" id="PRU00117"/>
    </source>
</evidence>
<dbReference type="eggNOG" id="KOG1676">
    <property type="taxonomic scope" value="Eukaryota"/>
</dbReference>
<dbReference type="InterPro" id="IPR004088">
    <property type="entry name" value="KH_dom_type_1"/>
</dbReference>
<dbReference type="Gene3D" id="3.30.1370.10">
    <property type="entry name" value="K Homology domain, type 1"/>
    <property type="match status" value="4"/>
</dbReference>
<dbReference type="RefSeq" id="XP_024502185.1">
    <property type="nucleotide sequence ID" value="XM_024648181.1"/>
</dbReference>
<feature type="region of interest" description="Disordered" evidence="5">
    <location>
        <begin position="560"/>
        <end position="603"/>
    </location>
</feature>
<keyword evidence="8" id="KW-1185">Reference proteome</keyword>
<dbReference type="Proteomes" id="UP000035682">
    <property type="component" value="Unplaced"/>
</dbReference>
<dbReference type="CTD" id="36375348"/>
<dbReference type="GO" id="GO:0003723">
    <property type="term" value="F:RNA binding"/>
    <property type="evidence" value="ECO:0007669"/>
    <property type="project" value="UniProtKB-UniRule"/>
</dbReference>
<keyword evidence="4" id="KW-0694">RNA-binding</keyword>
<sequence>MSSDSTNQEIYNDSLIQSKEQTAISTPSGIKRAFKEEDGNSSSSPVSKRANTDIITDNMNSVQIQRPSGGFGNAPGIIPLNPSMENIGPGEDGSVELMEVPDHTVGLVIGRGGEQIQNIQATCGCRVQMATTANARNCREVTLTGNKDAILKAKNMINEIVNTVKQGSPTSTQPRVIHAEMSIPGRKCGLIIGKNGDTIKNLQQQTGAKMMLIQETHTTSDLPKILKINGAYEQVEAAKKAVLDILNAHEVNNGGSNNTPTSQVTRPQSQRFTNPSEGGSYVGEVIVPKTAVGMIIGKNGETIKRLAFDTGAKVQFKPDSNPEGTDRTAVIQGTAEQISIATRLISEIVNKCGGNGQNQETVYMPVPSNKTGLVIGKSGETIKSLIAESSAHIELARDYPCDANEKVFSIKGTPYAISLAQHLIRIKIGEVSVGTPMPSYNPQMQGHVYPGYQNPSYLPNQQCFSGNNQPTQWNNQEAFYQLGGNFTGSAPYGSGMGYNSQQSGQMQNGQAPTTPVGAVGSVPQSQGNQPDYSADWARYYRSVGMIEHAEAIEKLLKKNTNGAGTGPVNGNPATYQSNFDGNRGMNGQHGSGTQSSGPYKYPQ</sequence>
<evidence type="ECO:0000256" key="3">
    <source>
        <dbReference type="ARBA" id="ARBA00023242"/>
    </source>
</evidence>
<feature type="compositionally biased region" description="Polar residues" evidence="5">
    <location>
        <begin position="571"/>
        <end position="580"/>
    </location>
</feature>
<evidence type="ECO:0000256" key="2">
    <source>
        <dbReference type="ARBA" id="ARBA00022737"/>
    </source>
</evidence>
<dbReference type="WormBase" id="SRAE_1000124900">
    <property type="protein sequence ID" value="SRP11263"/>
    <property type="gene ID" value="WBGene00257853"/>
</dbReference>
<feature type="domain" description="K Homology" evidence="6">
    <location>
        <begin position="279"/>
        <end position="350"/>
    </location>
</feature>
<reference evidence="9" key="3">
    <citation type="submission" date="2020-12" db="UniProtKB">
        <authorList>
            <consortium name="WormBaseParasite"/>
        </authorList>
    </citation>
    <scope>IDENTIFICATION</scope>
</reference>
<feature type="domain" description="K Homology" evidence="6">
    <location>
        <begin position="175"/>
        <end position="247"/>
    </location>
</feature>
<dbReference type="Pfam" id="PF00013">
    <property type="entry name" value="KH_1"/>
    <property type="match status" value="4"/>
</dbReference>
<dbReference type="WBParaSite" id="SRAE_1000124900.1">
    <property type="protein sequence ID" value="SRAE_1000124900.1"/>
    <property type="gene ID" value="WBGene00257853"/>
</dbReference>
<dbReference type="InterPro" id="IPR036612">
    <property type="entry name" value="KH_dom_type_1_sf"/>
</dbReference>
<dbReference type="AlphaFoldDB" id="A0A090MVL7"/>
<dbReference type="EMBL" id="LN609528">
    <property type="protein sequence ID" value="CEF62983.1"/>
    <property type="molecule type" value="Genomic_DNA"/>
</dbReference>
<evidence type="ECO:0000313" key="9">
    <source>
        <dbReference type="WBParaSite" id="SRAE_1000124900.1"/>
    </source>
</evidence>
<reference evidence="7" key="2">
    <citation type="submission" date="2014-09" db="EMBL/GenBank/DDBJ databases">
        <authorList>
            <person name="Aslett A.Martin."/>
        </authorList>
    </citation>
    <scope>NUCLEOTIDE SEQUENCE</scope>
    <source>
        <strain evidence="7">ED321 Heterogonic</strain>
    </source>
</reference>
<keyword evidence="2" id="KW-0677">Repeat</keyword>
<accession>A0A090MVL7</accession>
<reference evidence="8" key="1">
    <citation type="submission" date="2014-09" db="EMBL/GenBank/DDBJ databases">
        <authorList>
            <person name="Martin A.A."/>
        </authorList>
    </citation>
    <scope>NUCLEOTIDE SEQUENCE</scope>
    <source>
        <strain evidence="8">ED321</strain>
    </source>
</reference>
<dbReference type="Pfam" id="PF09005">
    <property type="entry name" value="FUBP_C"/>
    <property type="match status" value="1"/>
</dbReference>
<protein>
    <submittedName>
        <fullName evidence="7 9">LD35640p</fullName>
    </submittedName>
</protein>
<evidence type="ECO:0000313" key="10">
    <source>
        <dbReference type="WormBase" id="SRAE_1000124900"/>
    </source>
</evidence>
<feature type="region of interest" description="Disordered" evidence="5">
    <location>
        <begin position="1"/>
        <end position="51"/>
    </location>
</feature>
<dbReference type="STRING" id="34506.A0A090MVL7"/>
<dbReference type="PANTHER" id="PTHR10288">
    <property type="entry name" value="KH DOMAIN CONTAINING RNA BINDING PROTEIN"/>
    <property type="match status" value="1"/>
</dbReference>
<proteinExistence type="predicted"/>
<feature type="compositionally biased region" description="Polar residues" evidence="5">
    <location>
        <begin position="1"/>
        <end position="28"/>
    </location>
</feature>
<dbReference type="GO" id="GO:0005634">
    <property type="term" value="C:nucleus"/>
    <property type="evidence" value="ECO:0007669"/>
    <property type="project" value="UniProtKB-SubCell"/>
</dbReference>